<organism evidence="2">
    <name type="scientific">Providencia stuartii</name>
    <dbReference type="NCBI Taxonomy" id="588"/>
    <lineage>
        <taxon>Bacteria</taxon>
        <taxon>Pseudomonadati</taxon>
        <taxon>Pseudomonadota</taxon>
        <taxon>Gammaproteobacteria</taxon>
        <taxon>Enterobacterales</taxon>
        <taxon>Morganellaceae</taxon>
        <taxon>Providencia</taxon>
    </lineage>
</organism>
<evidence type="ECO:0000313" key="2">
    <source>
        <dbReference type="EMBL" id="EMJ5134552.1"/>
    </source>
</evidence>
<protein>
    <submittedName>
        <fullName evidence="2">Uncharacterized protein</fullName>
    </submittedName>
</protein>
<evidence type="ECO:0000256" key="1">
    <source>
        <dbReference type="SAM" id="MobiDB-lite"/>
    </source>
</evidence>
<proteinExistence type="predicted"/>
<dbReference type="AlphaFoldDB" id="A0AAI9DC76"/>
<name>A0AAI9DC76_PROST</name>
<feature type="compositionally biased region" description="Basic residues" evidence="1">
    <location>
        <begin position="96"/>
        <end position="106"/>
    </location>
</feature>
<feature type="region of interest" description="Disordered" evidence="1">
    <location>
        <begin position="92"/>
        <end position="114"/>
    </location>
</feature>
<reference evidence="2" key="1">
    <citation type="submission" date="2024-02" db="EMBL/GenBank/DDBJ databases">
        <authorList>
            <consortium name="Clinical and Environmental Microbiology Branch: Whole genome sequencing antimicrobial resistance pathogens in the healthcare setting"/>
        </authorList>
    </citation>
    <scope>NUCLEOTIDE SEQUENCE</scope>
    <source>
        <strain evidence="2">2021GO-0154</strain>
    </source>
</reference>
<gene>
    <name evidence="2" type="ORF">RG298_002288</name>
</gene>
<sequence>MRLIGESIYLRNLAVIMAFKDKSPFTVDDMHRLTKLNRCECQESIRLLLPIGAIQRVSKCNDTRGVSVYHYHVAPNAESLLNSVRRSVRKASAQKVTKKKVKHSPKKPSNDDPCGYKVVKKANVSGMGWSYLNHLDQLLAGVRA</sequence>
<accession>A0AAI9DC76</accession>
<comment type="caution">
    <text evidence="2">The sequence shown here is derived from an EMBL/GenBank/DDBJ whole genome shotgun (WGS) entry which is preliminary data.</text>
</comment>
<dbReference type="EMBL" id="ABMABF030000006">
    <property type="protein sequence ID" value="EMJ5134552.1"/>
    <property type="molecule type" value="Genomic_DNA"/>
</dbReference>